<dbReference type="InterPro" id="IPR020103">
    <property type="entry name" value="PsdUridine_synth_cat_dom_sf"/>
</dbReference>
<evidence type="ECO:0000313" key="2">
    <source>
        <dbReference type="EMBL" id="CAB4255282.1"/>
    </source>
</evidence>
<comment type="caution">
    <text evidence="2">The sequence shown here is derived from an EMBL/GenBank/DDBJ whole genome shotgun (WGS) entry which is preliminary data.</text>
</comment>
<feature type="domain" description="Pseudouridine synthase RsuA/RluA-like" evidence="1">
    <location>
        <begin position="121"/>
        <end position="286"/>
    </location>
</feature>
<name>A0A8H2VGX9_9SACH</name>
<dbReference type="Pfam" id="PF00849">
    <property type="entry name" value="PseudoU_synth_2"/>
    <property type="match status" value="1"/>
</dbReference>
<dbReference type="OrthoDB" id="424794at2759"/>
<sequence length="396" mass="45867">MSTEAYISNGLRYIKPYYNTHSNYVKGRWIGKPLVDVLTTEFRSFSRDHYIEQIAQGNYQLKRDDVSLDVRSSPLRSGDVVTMRQHKHEPPVKQWCDLELENCDNSSRIAGFEIVQNNDRFLVINKPVGIPVHPTGQFYHNTITEILKDHGQVVSPCYRLDKVTSGLLILAKNNMAARDIQMKIGARDMNKIYLARVRGRFPHTTTGTTFSEDQLDNLFQHNSITTVANSPIYSIEPKKRFPAGLSDSKEAKTIFYPIRHLPETNESIVACKPLTGRTHQIRIHLARLGFPIVNDSIYNTECTMYSNRLQFMKDYHHWEHSPLTQDQLSLRFQQIINETKAVRYLKLDESNGTCKECGVSLMADPQMSQLELYLHAWRYYDNDKTFNFKTELPKWA</sequence>
<dbReference type="GO" id="GO:0009982">
    <property type="term" value="F:pseudouridine synthase activity"/>
    <property type="evidence" value="ECO:0007669"/>
    <property type="project" value="InterPro"/>
</dbReference>
<dbReference type="GO" id="GO:0003723">
    <property type="term" value="F:RNA binding"/>
    <property type="evidence" value="ECO:0007669"/>
    <property type="project" value="InterPro"/>
</dbReference>
<evidence type="ECO:0000313" key="3">
    <source>
        <dbReference type="Proteomes" id="UP000644660"/>
    </source>
</evidence>
<evidence type="ECO:0000259" key="1">
    <source>
        <dbReference type="Pfam" id="PF00849"/>
    </source>
</evidence>
<reference evidence="2 3" key="1">
    <citation type="submission" date="2020-05" db="EMBL/GenBank/DDBJ databases">
        <authorList>
            <person name="Casaregola S."/>
            <person name="Devillers H."/>
            <person name="Grondin C."/>
        </authorList>
    </citation>
    <scope>NUCLEOTIDE SEQUENCE [LARGE SCALE GENOMIC DNA]</scope>
    <source>
        <strain evidence="2 3">CLIB 1767</strain>
    </source>
</reference>
<dbReference type="InterPro" id="IPR006145">
    <property type="entry name" value="PsdUridine_synth_RsuA/RluA"/>
</dbReference>
<gene>
    <name evidence="2" type="ORF">KABA2_06S01914</name>
</gene>
<accession>A0A8H2VGX9</accession>
<dbReference type="Gene3D" id="3.30.2350.10">
    <property type="entry name" value="Pseudouridine synthase"/>
    <property type="match status" value="1"/>
</dbReference>
<organism evidence="2 3">
    <name type="scientific">Maudiozyma barnettii</name>
    <dbReference type="NCBI Taxonomy" id="61262"/>
    <lineage>
        <taxon>Eukaryota</taxon>
        <taxon>Fungi</taxon>
        <taxon>Dikarya</taxon>
        <taxon>Ascomycota</taxon>
        <taxon>Saccharomycotina</taxon>
        <taxon>Saccharomycetes</taxon>
        <taxon>Saccharomycetales</taxon>
        <taxon>Saccharomycetaceae</taxon>
        <taxon>Maudiozyma</taxon>
    </lineage>
</organism>
<dbReference type="SUPFAM" id="SSF55120">
    <property type="entry name" value="Pseudouridine synthase"/>
    <property type="match status" value="1"/>
</dbReference>
<dbReference type="GeneID" id="64858323"/>
<dbReference type="GO" id="GO:0000455">
    <property type="term" value="P:enzyme-directed rRNA pseudouridine synthesis"/>
    <property type="evidence" value="ECO:0007669"/>
    <property type="project" value="TreeGrafter"/>
</dbReference>
<dbReference type="PANTHER" id="PTHR21600">
    <property type="entry name" value="MITOCHONDRIAL RNA PSEUDOURIDINE SYNTHASE"/>
    <property type="match status" value="1"/>
</dbReference>
<dbReference type="InterPro" id="IPR006224">
    <property type="entry name" value="PsdUridine_synth_RluA-like_CS"/>
</dbReference>
<proteinExistence type="predicted"/>
<dbReference type="AlphaFoldDB" id="A0A8H2VGX9"/>
<dbReference type="PROSITE" id="PS01129">
    <property type="entry name" value="PSI_RLU"/>
    <property type="match status" value="1"/>
</dbReference>
<dbReference type="PANTHER" id="PTHR21600:SF42">
    <property type="entry name" value="TRNA PSEUDOURIDINE(31) SYNTHASE"/>
    <property type="match status" value="1"/>
</dbReference>
<protein>
    <submittedName>
        <fullName evidence="2">Similar to Saccharomyces cerevisiae YGR169C PUS6 tRNA:pseudouridine synthase, catalyzes the conversion of uridine to pseudouridine at position 31 in cytoplasmic and mitochondrial tRNAs</fullName>
    </submittedName>
</protein>
<dbReference type="Proteomes" id="UP000644660">
    <property type="component" value="Unassembled WGS sequence"/>
</dbReference>
<dbReference type="EMBL" id="CAEFZW010000006">
    <property type="protein sequence ID" value="CAB4255282.1"/>
    <property type="molecule type" value="Genomic_DNA"/>
</dbReference>
<dbReference type="RefSeq" id="XP_041407126.1">
    <property type="nucleotide sequence ID" value="XM_041551192.1"/>
</dbReference>
<dbReference type="InterPro" id="IPR050188">
    <property type="entry name" value="RluA_PseudoU_synthase"/>
</dbReference>
<keyword evidence="3" id="KW-1185">Reference proteome</keyword>
<dbReference type="CDD" id="cd02557">
    <property type="entry name" value="PseudoU_synth_ScRIB2"/>
    <property type="match status" value="1"/>
</dbReference>